<comment type="caution">
    <text evidence="2">The sequence shown here is derived from an EMBL/GenBank/DDBJ whole genome shotgun (WGS) entry which is preliminary data.</text>
</comment>
<keyword evidence="1" id="KW-0812">Transmembrane</keyword>
<name>A0A1J4MD00_9CRYT</name>
<keyword evidence="3" id="KW-1185">Reference proteome</keyword>
<sequence length="245" mass="28136">MSKILIKYMLIIYIFFSIILKKTYVLNTHISRNLNASQISIVERILIGQGIKNPVTSSWQLLLILLSSDYFGLSITHKINEFFESKNKIEENLAKSSKFYLHPAMNISSSVLIHPKSEFLDFIFTFIDVIQFTGNSNQTNISMFVNGKRNLVACNSMIKKMVKGGFVLESTEYETMPRNQPSALENSMIVTKNYLEYSIDHFCKAYLENLAELLGKLAKIKKSSINNLYSKIRLYNKICKLLDSK</sequence>
<protein>
    <submittedName>
        <fullName evidence="2">Uncharacterized protein</fullName>
    </submittedName>
</protein>
<evidence type="ECO:0000313" key="3">
    <source>
        <dbReference type="Proteomes" id="UP000186176"/>
    </source>
</evidence>
<dbReference type="RefSeq" id="XP_028873686.1">
    <property type="nucleotide sequence ID" value="XM_029018459.1"/>
</dbReference>
<accession>A0A1J4MD00</accession>
<gene>
    <name evidence="2" type="ORF">cubi_01447</name>
</gene>
<evidence type="ECO:0000256" key="1">
    <source>
        <dbReference type="SAM" id="Phobius"/>
    </source>
</evidence>
<dbReference type="AlphaFoldDB" id="A0A1J4MD00"/>
<reference evidence="2 3" key="1">
    <citation type="submission" date="2016-10" db="EMBL/GenBank/DDBJ databases">
        <title>Reductive evolution of mitochondrial metabolism and differential evolution of invasion-related proteins in Cryptosporidium.</title>
        <authorList>
            <person name="Liu S."/>
            <person name="Roellig D.M."/>
            <person name="Guo Y."/>
            <person name="Li N."/>
            <person name="Frace M.A."/>
            <person name="Tang K."/>
            <person name="Zhang L."/>
            <person name="Feng Y."/>
            <person name="Xiao L."/>
        </authorList>
    </citation>
    <scope>NUCLEOTIDE SEQUENCE [LARGE SCALE GENOMIC DNA]</scope>
    <source>
        <strain evidence="2">39726</strain>
    </source>
</reference>
<dbReference type="Proteomes" id="UP000186176">
    <property type="component" value="Unassembled WGS sequence"/>
</dbReference>
<proteinExistence type="predicted"/>
<dbReference type="EMBL" id="LRBP01000025">
    <property type="protein sequence ID" value="OII72114.1"/>
    <property type="molecule type" value="Genomic_DNA"/>
</dbReference>
<dbReference type="OrthoDB" id="340192at2759"/>
<evidence type="ECO:0000313" key="2">
    <source>
        <dbReference type="EMBL" id="OII72114.1"/>
    </source>
</evidence>
<organism evidence="2 3">
    <name type="scientific">Cryptosporidium ubiquitum</name>
    <dbReference type="NCBI Taxonomy" id="857276"/>
    <lineage>
        <taxon>Eukaryota</taxon>
        <taxon>Sar</taxon>
        <taxon>Alveolata</taxon>
        <taxon>Apicomplexa</taxon>
        <taxon>Conoidasida</taxon>
        <taxon>Coccidia</taxon>
        <taxon>Eucoccidiorida</taxon>
        <taxon>Eimeriorina</taxon>
        <taxon>Cryptosporidiidae</taxon>
        <taxon>Cryptosporidium</taxon>
    </lineage>
</organism>
<keyword evidence="1" id="KW-1133">Transmembrane helix</keyword>
<dbReference type="VEuPathDB" id="CryptoDB:cubi_01447"/>
<keyword evidence="1" id="KW-0472">Membrane</keyword>
<feature type="transmembrane region" description="Helical" evidence="1">
    <location>
        <begin position="6"/>
        <end position="24"/>
    </location>
</feature>
<dbReference type="GeneID" id="39978238"/>